<evidence type="ECO:0000313" key="1">
    <source>
        <dbReference type="EMBL" id="GAX85295.1"/>
    </source>
</evidence>
<proteinExistence type="predicted"/>
<dbReference type="OrthoDB" id="610608at2759"/>
<keyword evidence="2" id="KW-1185">Reference proteome</keyword>
<dbReference type="AlphaFoldDB" id="A0A250XQG0"/>
<dbReference type="Proteomes" id="UP000232323">
    <property type="component" value="Unassembled WGS sequence"/>
</dbReference>
<dbReference type="EMBL" id="BEGY01000161">
    <property type="protein sequence ID" value="GAX85295.1"/>
    <property type="molecule type" value="Genomic_DNA"/>
</dbReference>
<accession>A0A250XQG0</accession>
<organism evidence="1 2">
    <name type="scientific">Chlamydomonas eustigma</name>
    <dbReference type="NCBI Taxonomy" id="1157962"/>
    <lineage>
        <taxon>Eukaryota</taxon>
        <taxon>Viridiplantae</taxon>
        <taxon>Chlorophyta</taxon>
        <taxon>core chlorophytes</taxon>
        <taxon>Chlorophyceae</taxon>
        <taxon>CS clade</taxon>
        <taxon>Chlamydomonadales</taxon>
        <taxon>Chlamydomonadaceae</taxon>
        <taxon>Chlamydomonas</taxon>
    </lineage>
</organism>
<name>A0A250XQG0_9CHLO</name>
<gene>
    <name evidence="1" type="ORF">CEUSTIGMA_g12712.t1</name>
</gene>
<dbReference type="STRING" id="1157962.A0A250XQG0"/>
<comment type="caution">
    <text evidence="1">The sequence shown here is derived from an EMBL/GenBank/DDBJ whole genome shotgun (WGS) entry which is preliminary data.</text>
</comment>
<sequence length="107" mass="11970">MQDEDLCLGSDGSDPTVFSGWPDAGCWHGDKEYPHTWCDFGCAKMYLDPTNKFADSAPDRWTWEGVDLASCCSMDKGFLREKAGCSCNVKHDRNVSSCPPSPYYTNR</sequence>
<protein>
    <submittedName>
        <fullName evidence="1">Uncharacterized protein</fullName>
    </submittedName>
</protein>
<evidence type="ECO:0000313" key="2">
    <source>
        <dbReference type="Proteomes" id="UP000232323"/>
    </source>
</evidence>
<reference evidence="1 2" key="1">
    <citation type="submission" date="2017-08" db="EMBL/GenBank/DDBJ databases">
        <title>Acidophilic green algal genome provides insights into adaptation to an acidic environment.</title>
        <authorList>
            <person name="Hirooka S."/>
            <person name="Hirose Y."/>
            <person name="Kanesaki Y."/>
            <person name="Higuchi S."/>
            <person name="Fujiwara T."/>
            <person name="Onuma R."/>
            <person name="Era A."/>
            <person name="Ohbayashi R."/>
            <person name="Uzuka A."/>
            <person name="Nozaki H."/>
            <person name="Yoshikawa H."/>
            <person name="Miyagishima S.Y."/>
        </authorList>
    </citation>
    <scope>NUCLEOTIDE SEQUENCE [LARGE SCALE GENOMIC DNA]</scope>
    <source>
        <strain evidence="1 2">NIES-2499</strain>
    </source>
</reference>